<name>A0ABW3M6G3_9PSEU</name>
<comment type="caution">
    <text evidence="1">The sequence shown here is derived from an EMBL/GenBank/DDBJ whole genome shotgun (WGS) entry which is preliminary data.</text>
</comment>
<keyword evidence="2" id="KW-1185">Reference proteome</keyword>
<dbReference type="Proteomes" id="UP001597045">
    <property type="component" value="Unassembled WGS sequence"/>
</dbReference>
<evidence type="ECO:0000313" key="2">
    <source>
        <dbReference type="Proteomes" id="UP001597045"/>
    </source>
</evidence>
<evidence type="ECO:0008006" key="3">
    <source>
        <dbReference type="Google" id="ProtNLM"/>
    </source>
</evidence>
<protein>
    <recommendedName>
        <fullName evidence="3">Helix-turn-helix domain-containing protein</fullName>
    </recommendedName>
</protein>
<dbReference type="EMBL" id="JBHTIS010000600">
    <property type="protein sequence ID" value="MFD1046298.1"/>
    <property type="molecule type" value="Genomic_DNA"/>
</dbReference>
<evidence type="ECO:0000313" key="1">
    <source>
        <dbReference type="EMBL" id="MFD1046298.1"/>
    </source>
</evidence>
<accession>A0ABW3M6G3</accession>
<organism evidence="1 2">
    <name type="scientific">Kibdelosporangium lantanae</name>
    <dbReference type="NCBI Taxonomy" id="1497396"/>
    <lineage>
        <taxon>Bacteria</taxon>
        <taxon>Bacillati</taxon>
        <taxon>Actinomycetota</taxon>
        <taxon>Actinomycetes</taxon>
        <taxon>Pseudonocardiales</taxon>
        <taxon>Pseudonocardiaceae</taxon>
        <taxon>Kibdelosporangium</taxon>
    </lineage>
</organism>
<proteinExistence type="predicted"/>
<sequence length="279" mass="30311">MNAASMIQMACASTDPIKRAQILAEAQPQLAWALRSAVEECQDANLPWTQIGDRIGLPRETVYRQINSGGPVVTVRASQGKVAPNPASRAAAVDAIYAFQPEDDRWFGSRDAFSTGEFVTAMLPFQPANPETNRFAGQVLRVRIGRCDQDVSFTSAQVRLADGTERRVRVTNEVVNLLLGDGQTPLRQALTQVVHAAVGNPAVDGAFQQVAYRAALAQVESVPAAGKNRIPVAEFVAAVEAVLDEARNFPDGLDAHSAEAVWRLEQVVADYEMWRKATR</sequence>
<reference evidence="2" key="1">
    <citation type="journal article" date="2019" name="Int. J. Syst. Evol. Microbiol.">
        <title>The Global Catalogue of Microorganisms (GCM) 10K type strain sequencing project: providing services to taxonomists for standard genome sequencing and annotation.</title>
        <authorList>
            <consortium name="The Broad Institute Genomics Platform"/>
            <consortium name="The Broad Institute Genome Sequencing Center for Infectious Disease"/>
            <person name="Wu L."/>
            <person name="Ma J."/>
        </authorList>
    </citation>
    <scope>NUCLEOTIDE SEQUENCE [LARGE SCALE GENOMIC DNA]</scope>
    <source>
        <strain evidence="2">JCM 31486</strain>
    </source>
</reference>
<gene>
    <name evidence="1" type="ORF">ACFQ1S_12405</name>
</gene>